<name>A0A0B7AJP3_9EUPU</name>
<dbReference type="EMBL" id="HACG01033280">
    <property type="protein sequence ID" value="CEK80145.1"/>
    <property type="molecule type" value="Transcribed_RNA"/>
</dbReference>
<proteinExistence type="predicted"/>
<reference evidence="1" key="1">
    <citation type="submission" date="2014-12" db="EMBL/GenBank/DDBJ databases">
        <title>Insight into the proteome of Arion vulgaris.</title>
        <authorList>
            <person name="Aradska J."/>
            <person name="Bulat T."/>
            <person name="Smidak R."/>
            <person name="Sarate P."/>
            <person name="Gangsoo J."/>
            <person name="Sialana F."/>
            <person name="Bilban M."/>
            <person name="Lubec G."/>
        </authorList>
    </citation>
    <scope>NUCLEOTIDE SEQUENCE</scope>
    <source>
        <tissue evidence="1">Skin</tissue>
    </source>
</reference>
<protein>
    <submittedName>
        <fullName evidence="1">Uncharacterized protein</fullName>
    </submittedName>
</protein>
<dbReference type="AlphaFoldDB" id="A0A0B7AJP3"/>
<organism evidence="1">
    <name type="scientific">Arion vulgaris</name>
    <dbReference type="NCBI Taxonomy" id="1028688"/>
    <lineage>
        <taxon>Eukaryota</taxon>
        <taxon>Metazoa</taxon>
        <taxon>Spiralia</taxon>
        <taxon>Lophotrochozoa</taxon>
        <taxon>Mollusca</taxon>
        <taxon>Gastropoda</taxon>
        <taxon>Heterobranchia</taxon>
        <taxon>Euthyneura</taxon>
        <taxon>Panpulmonata</taxon>
        <taxon>Eupulmonata</taxon>
        <taxon>Stylommatophora</taxon>
        <taxon>Helicina</taxon>
        <taxon>Arionoidea</taxon>
        <taxon>Arionidae</taxon>
        <taxon>Arion</taxon>
    </lineage>
</organism>
<sequence>MVFQTEDGCTDMLALINKCSTDMSLIISDSQVKFLNFSLGIISTDQRRSKC</sequence>
<accession>A0A0B7AJP3</accession>
<gene>
    <name evidence="1" type="primary">ORF119342</name>
</gene>
<evidence type="ECO:0000313" key="1">
    <source>
        <dbReference type="EMBL" id="CEK80145.1"/>
    </source>
</evidence>